<protein>
    <submittedName>
        <fullName evidence="2">Uncharacterized protein</fullName>
    </submittedName>
</protein>
<gene>
    <name evidence="2" type="ORF">OYG11_12485</name>
</gene>
<keyword evidence="1" id="KW-0175">Coiled coil</keyword>
<evidence type="ECO:0000256" key="1">
    <source>
        <dbReference type="SAM" id="Coils"/>
    </source>
</evidence>
<reference evidence="2" key="2">
    <citation type="submission" date="2022-12" db="EMBL/GenBank/DDBJ databases">
        <authorList>
            <person name="Kardos G."/>
            <person name="Sarkozi R."/>
            <person name="Laczko L."/>
            <person name="Marton S."/>
            <person name="Makrai L."/>
            <person name="Banyai K."/>
            <person name="Fodor L."/>
        </authorList>
    </citation>
    <scope>NUCLEOTIDE SEQUENCE</scope>
    <source>
        <strain evidence="2">84/14</strain>
    </source>
</reference>
<organism evidence="2 3">
    <name type="scientific">Actinobacillus pleuropneumoniae</name>
    <name type="common">Haemophilus pleuropneumoniae</name>
    <dbReference type="NCBI Taxonomy" id="715"/>
    <lineage>
        <taxon>Bacteria</taxon>
        <taxon>Pseudomonadati</taxon>
        <taxon>Pseudomonadota</taxon>
        <taxon>Gammaproteobacteria</taxon>
        <taxon>Pasteurellales</taxon>
        <taxon>Pasteurellaceae</taxon>
        <taxon>Actinobacillus</taxon>
    </lineage>
</organism>
<evidence type="ECO:0000313" key="2">
    <source>
        <dbReference type="EMBL" id="MCY6525012.1"/>
    </source>
</evidence>
<comment type="caution">
    <text evidence="2">The sequence shown here is derived from an EMBL/GenBank/DDBJ whole genome shotgun (WGS) entry which is preliminary data.</text>
</comment>
<name>A0A9Q4DKU2_ACTPL</name>
<feature type="coiled-coil region" evidence="1">
    <location>
        <begin position="33"/>
        <end position="70"/>
    </location>
</feature>
<dbReference type="EMBL" id="JAPQFC010001101">
    <property type="protein sequence ID" value="MCY6525012.1"/>
    <property type="molecule type" value="Genomic_DNA"/>
</dbReference>
<dbReference type="Proteomes" id="UP001077788">
    <property type="component" value="Unassembled WGS sequence"/>
</dbReference>
<dbReference type="RefSeq" id="WP_267992310.1">
    <property type="nucleotide sequence ID" value="NZ_JAPQFC010001101.1"/>
</dbReference>
<feature type="non-terminal residue" evidence="2">
    <location>
        <position position="1"/>
    </location>
</feature>
<reference evidence="2" key="1">
    <citation type="journal article" date="2021" name="Vet Sci">
        <title>O-Serogroups and Pathovirotypes of Escherichia coli Isolated from Post-Weaning Piglets Showing Diarrhoea and/or Oedema in South Korea.</title>
        <authorList>
            <person name="Byun J.W."/>
            <person name="Moon B.Y."/>
            <person name="Do K.H."/>
            <person name="Lee K."/>
            <person name="Lee H.Y."/>
            <person name="Kim W.I."/>
            <person name="So B."/>
            <person name="Lee W.K."/>
        </authorList>
    </citation>
    <scope>NUCLEOTIDE SEQUENCE</scope>
    <source>
        <strain evidence="2">84/14</strain>
    </source>
</reference>
<dbReference type="AlphaFoldDB" id="A0A9Q4DKU2"/>
<accession>A0A9Q4DKU2</accession>
<sequence>SLRNEVNKRSTTIKKLKDRSSYYESLEAKILSLKDLEKSNKQNEELLQAFEEQENEVIELRQQVEEGRKSEETLTKQCLEKEEQNQVEVNILKGKLKEKDKLL</sequence>
<proteinExistence type="predicted"/>
<evidence type="ECO:0000313" key="3">
    <source>
        <dbReference type="Proteomes" id="UP001077788"/>
    </source>
</evidence>